<evidence type="ECO:0000256" key="1">
    <source>
        <dbReference type="SAM" id="SignalP"/>
    </source>
</evidence>
<evidence type="ECO:0000313" key="2">
    <source>
        <dbReference type="EMBL" id="EMP56527.1"/>
    </source>
</evidence>
<dbReference type="PATRIC" id="fig|1288826.3.peg.832"/>
<dbReference type="Proteomes" id="UP000011960">
    <property type="component" value="Unassembled WGS sequence"/>
</dbReference>
<keyword evidence="3" id="KW-1185">Reference proteome</keyword>
<dbReference type="AlphaFoldDB" id="M7DFT2"/>
<dbReference type="EMBL" id="APAT01000013">
    <property type="protein sequence ID" value="EMP56527.1"/>
    <property type="molecule type" value="Genomic_DNA"/>
</dbReference>
<keyword evidence="1" id="KW-0732">Signal</keyword>
<name>M7DFT2_9GAMM</name>
<dbReference type="STRING" id="1288826.MSNKSG1_04311"/>
<protein>
    <submittedName>
        <fullName evidence="2">Uncharacterized protein</fullName>
    </submittedName>
</protein>
<comment type="caution">
    <text evidence="2">The sequence shown here is derived from an EMBL/GenBank/DDBJ whole genome shotgun (WGS) entry which is preliminary data.</text>
</comment>
<sequence length="149" mass="15697">MKTTIFKRKPLAGAVICSVLGLSPMAFAATVDSVNTDNLSVPPVEGKTLVYTDADGTASFGWIDPINDSGDVGLGISVYNEAFSVQQGAYDFDGCIMAQPDLQPNPNCLAPGDSGKRFKLKTTETNGPIDLVFNITVDGTTKLSVSCRT</sequence>
<organism evidence="2 3">
    <name type="scientific">Marinobacter santoriniensis NKSG1</name>
    <dbReference type="NCBI Taxonomy" id="1288826"/>
    <lineage>
        <taxon>Bacteria</taxon>
        <taxon>Pseudomonadati</taxon>
        <taxon>Pseudomonadota</taxon>
        <taxon>Gammaproteobacteria</taxon>
        <taxon>Pseudomonadales</taxon>
        <taxon>Marinobacteraceae</taxon>
        <taxon>Marinobacter</taxon>
    </lineage>
</organism>
<dbReference type="NCBIfam" id="NF033657">
    <property type="entry name" value="choice_anch_F"/>
    <property type="match status" value="1"/>
</dbReference>
<accession>M7DFT2</accession>
<gene>
    <name evidence="2" type="ORF">MSNKSG1_04311</name>
</gene>
<proteinExistence type="predicted"/>
<reference evidence="2 3" key="1">
    <citation type="journal article" date="2013" name="Genome Announc.">
        <title>Genome Sequence of Hydrothermal Arsenic-Respiring Bacterium Marinobacter santoriniensis NKSG1T.</title>
        <authorList>
            <person name="Handley K.M."/>
            <person name="Upton M."/>
            <person name="Beatson S.A."/>
            <person name="Hery M."/>
            <person name="Lloyd J.R."/>
        </authorList>
    </citation>
    <scope>NUCLEOTIDE SEQUENCE [LARGE SCALE GENOMIC DNA]</scope>
    <source>
        <strain evidence="2 3">NKSG1</strain>
    </source>
</reference>
<feature type="chain" id="PRO_5004081080" evidence="1">
    <location>
        <begin position="29"/>
        <end position="149"/>
    </location>
</feature>
<evidence type="ECO:0000313" key="3">
    <source>
        <dbReference type="Proteomes" id="UP000011960"/>
    </source>
</evidence>
<feature type="signal peptide" evidence="1">
    <location>
        <begin position="1"/>
        <end position="28"/>
    </location>
</feature>